<evidence type="ECO:0000313" key="11">
    <source>
        <dbReference type="EMBL" id="GGA76813.1"/>
    </source>
</evidence>
<name>A0A8J2U4U7_9GAMM</name>
<keyword evidence="3 8" id="KW-0479">Metal-binding</keyword>
<dbReference type="Pfam" id="PF12838">
    <property type="entry name" value="Fer4_7"/>
    <property type="match status" value="1"/>
</dbReference>
<feature type="region of interest" description="Disordered" evidence="9">
    <location>
        <begin position="443"/>
        <end position="512"/>
    </location>
</feature>
<dbReference type="InterPro" id="IPR026902">
    <property type="entry name" value="RnfC_N"/>
</dbReference>
<dbReference type="Pfam" id="PF13375">
    <property type="entry name" value="RnfC_N"/>
    <property type="match status" value="1"/>
</dbReference>
<keyword evidence="8" id="KW-1003">Cell membrane</keyword>
<dbReference type="InterPro" id="IPR017896">
    <property type="entry name" value="4Fe4S_Fe-S-bd"/>
</dbReference>
<evidence type="ECO:0000256" key="3">
    <source>
        <dbReference type="ARBA" id="ARBA00022723"/>
    </source>
</evidence>
<evidence type="ECO:0000256" key="8">
    <source>
        <dbReference type="HAMAP-Rule" id="MF_00461"/>
    </source>
</evidence>
<keyword evidence="4 8" id="KW-0677">Repeat</keyword>
<feature type="binding site" evidence="8">
    <location>
        <position position="374"/>
    </location>
    <ligand>
        <name>[4Fe-4S] cluster</name>
        <dbReference type="ChEBI" id="CHEBI:49883"/>
        <label>1</label>
    </ligand>
</feature>
<comment type="subunit">
    <text evidence="8">The complex is composed of six subunits: RnfA, RnfB, RnfC, RnfD, RnfE and RnfG.</text>
</comment>
<sequence>MLALKRKPFHGGIHPTGHKELTANEATINSDEPQRVYLSLQQRNGVVLRSHVNVGDAIVKGQLIATGPNDMCVPLHAPINGVVDAIGPHVSAHPSGLKVNTLVIRGNGDPNWGIPHVPCDTSKLSAEEIIQRVLDAGIVGLGGAGFPSGMKLRFARQKQVHTLLLNGGECEPYLTCDDRLMRERAAEVAAGAALMVRAIGCSQGIIAIEDNKPASIDAMRSAVSDRPQLSVQVVPSLYPMGSERHLIKAVTNQTVAPGQLSTEIGILVHNVATAQAVYEAVRYQRPLIRRIMTVSGGALEQPANINVAMGTLVSEVIAKCGGLKMEAGRLIAGGPMMGQVLPSPFVPIDKSIGGILALSKDEIRAEQSHDCVRCGRCVNACPMSLMPFQMAAHSRISDLDGARHFGLDHCLLCGACSYVCPSRIPLVQYFQHARSSLNAARTMERKSAQARQLTEARQARLHREAEAKKAAKAAKAARKPRKRTARTSTRTQRNTSNSTASTDTSSNNTSSS</sequence>
<keyword evidence="7 8" id="KW-0411">Iron-sulfur</keyword>
<feature type="domain" description="4Fe-4S ferredoxin-type" evidence="10">
    <location>
        <begin position="361"/>
        <end position="391"/>
    </location>
</feature>
<proteinExistence type="inferred from homology"/>
<feature type="binding site" evidence="8">
    <location>
        <position position="381"/>
    </location>
    <ligand>
        <name>[4Fe-4S] cluster</name>
        <dbReference type="ChEBI" id="CHEBI:49883"/>
        <label>2</label>
    </ligand>
</feature>
<dbReference type="InterPro" id="IPR037225">
    <property type="entry name" value="Nuo51_FMN-bd_sf"/>
</dbReference>
<dbReference type="SUPFAM" id="SSF46548">
    <property type="entry name" value="alpha-helical ferredoxin"/>
    <property type="match status" value="1"/>
</dbReference>
<dbReference type="PROSITE" id="PS00198">
    <property type="entry name" value="4FE4S_FER_1"/>
    <property type="match status" value="1"/>
</dbReference>
<feature type="binding site" evidence="8">
    <location>
        <position position="410"/>
    </location>
    <ligand>
        <name>[4Fe-4S] cluster</name>
        <dbReference type="ChEBI" id="CHEBI:49883"/>
        <label>2</label>
    </ligand>
</feature>
<dbReference type="RefSeq" id="WP_087506950.1">
    <property type="nucleotide sequence ID" value="NZ_BMDX01000007.1"/>
</dbReference>
<feature type="compositionally biased region" description="Basic residues" evidence="9">
    <location>
        <begin position="470"/>
        <end position="485"/>
    </location>
</feature>
<dbReference type="GO" id="GO:0051539">
    <property type="term" value="F:4 iron, 4 sulfur cluster binding"/>
    <property type="evidence" value="ECO:0007669"/>
    <property type="project" value="UniProtKB-KW"/>
</dbReference>
<feature type="binding site" evidence="8">
    <location>
        <position position="413"/>
    </location>
    <ligand>
        <name>[4Fe-4S] cluster</name>
        <dbReference type="ChEBI" id="CHEBI:49883"/>
        <label>2</label>
    </ligand>
</feature>
<dbReference type="EMBL" id="BMDX01000007">
    <property type="protein sequence ID" value="GGA76813.1"/>
    <property type="molecule type" value="Genomic_DNA"/>
</dbReference>
<dbReference type="PROSITE" id="PS51379">
    <property type="entry name" value="4FE4S_FER_2"/>
    <property type="match status" value="2"/>
</dbReference>
<evidence type="ECO:0000256" key="1">
    <source>
        <dbReference type="ARBA" id="ARBA00022448"/>
    </source>
</evidence>
<dbReference type="HAMAP" id="MF_00461">
    <property type="entry name" value="RsxC_RnfC"/>
    <property type="match status" value="1"/>
</dbReference>
<dbReference type="EC" id="7.-.-.-" evidence="8"/>
<dbReference type="PANTHER" id="PTHR43034:SF2">
    <property type="entry name" value="ION-TRANSLOCATING OXIDOREDUCTASE COMPLEX SUBUNIT C"/>
    <property type="match status" value="1"/>
</dbReference>
<evidence type="ECO:0000256" key="5">
    <source>
        <dbReference type="ARBA" id="ARBA00022982"/>
    </source>
</evidence>
<evidence type="ECO:0000256" key="6">
    <source>
        <dbReference type="ARBA" id="ARBA00023004"/>
    </source>
</evidence>
<keyword evidence="1 8" id="KW-0813">Transport</keyword>
<evidence type="ECO:0000256" key="9">
    <source>
        <dbReference type="SAM" id="MobiDB-lite"/>
    </source>
</evidence>
<dbReference type="GO" id="GO:0046872">
    <property type="term" value="F:metal ion binding"/>
    <property type="evidence" value="ECO:0007669"/>
    <property type="project" value="UniProtKB-KW"/>
</dbReference>
<dbReference type="Pfam" id="PF01512">
    <property type="entry name" value="Complex1_51K"/>
    <property type="match status" value="1"/>
</dbReference>
<comment type="caution">
    <text evidence="11">The sequence shown here is derived from an EMBL/GenBank/DDBJ whole genome shotgun (WGS) entry which is preliminary data.</text>
</comment>
<evidence type="ECO:0000256" key="4">
    <source>
        <dbReference type="ARBA" id="ARBA00022737"/>
    </source>
</evidence>
<dbReference type="InterPro" id="IPR011538">
    <property type="entry name" value="Nuo51_FMN-bd"/>
</dbReference>
<keyword evidence="8" id="KW-0997">Cell inner membrane</keyword>
<feature type="binding site" evidence="8">
    <location>
        <position position="420"/>
    </location>
    <ligand>
        <name>[4Fe-4S] cluster</name>
        <dbReference type="ChEBI" id="CHEBI:49883"/>
        <label>1</label>
    </ligand>
</feature>
<dbReference type="NCBIfam" id="TIGR01945">
    <property type="entry name" value="rnfC"/>
    <property type="match status" value="1"/>
</dbReference>
<dbReference type="PANTHER" id="PTHR43034">
    <property type="entry name" value="ION-TRANSLOCATING OXIDOREDUCTASE COMPLEX SUBUNIT C"/>
    <property type="match status" value="1"/>
</dbReference>
<feature type="binding site" evidence="8">
    <location>
        <position position="377"/>
    </location>
    <ligand>
        <name>[4Fe-4S] cluster</name>
        <dbReference type="ChEBI" id="CHEBI:49883"/>
        <label>1</label>
    </ligand>
</feature>
<gene>
    <name evidence="8 11" type="primary">rnfC</name>
    <name evidence="11" type="ORF">GCM10011369_18420</name>
</gene>
<dbReference type="SUPFAM" id="SSF142019">
    <property type="entry name" value="Nqo1 FMN-binding domain-like"/>
    <property type="match status" value="1"/>
</dbReference>
<dbReference type="Pfam" id="PF10531">
    <property type="entry name" value="SLBB"/>
    <property type="match status" value="1"/>
</dbReference>
<comment type="subcellular location">
    <subcellularLocation>
        <location evidence="8">Cell inner membrane</location>
        <topology evidence="8">Peripheral membrane protein</topology>
    </subcellularLocation>
</comment>
<evidence type="ECO:0000256" key="2">
    <source>
        <dbReference type="ARBA" id="ARBA00022485"/>
    </source>
</evidence>
<protein>
    <recommendedName>
        <fullName evidence="8">Ion-translocating oxidoreductase complex subunit C</fullName>
        <ecNumber evidence="8">7.-.-.-</ecNumber>
    </recommendedName>
    <alternativeName>
        <fullName evidence="8">Rnf electron transport complex subunit C</fullName>
    </alternativeName>
</protein>
<keyword evidence="12" id="KW-1185">Reference proteome</keyword>
<keyword evidence="6 8" id="KW-0408">Iron</keyword>
<dbReference type="Gene3D" id="3.30.70.3270">
    <property type="match status" value="1"/>
</dbReference>
<dbReference type="Gene3D" id="3.40.50.11540">
    <property type="entry name" value="NADH-ubiquinone oxidoreductase 51kDa subunit"/>
    <property type="match status" value="1"/>
</dbReference>
<dbReference type="InterPro" id="IPR010208">
    <property type="entry name" value="Ion_transpt_RnfC/RsxC"/>
</dbReference>
<dbReference type="InterPro" id="IPR019554">
    <property type="entry name" value="Soluble_ligand-bd"/>
</dbReference>
<feature type="domain" description="4Fe-4S ferredoxin-type" evidence="10">
    <location>
        <begin position="401"/>
        <end position="430"/>
    </location>
</feature>
<dbReference type="Proteomes" id="UP000619743">
    <property type="component" value="Unassembled WGS sequence"/>
</dbReference>
<keyword evidence="8" id="KW-0472">Membrane</keyword>
<feature type="compositionally biased region" description="Low complexity" evidence="9">
    <location>
        <begin position="486"/>
        <end position="512"/>
    </location>
</feature>
<feature type="binding site" evidence="8">
    <location>
        <position position="416"/>
    </location>
    <ligand>
        <name>[4Fe-4S] cluster</name>
        <dbReference type="ChEBI" id="CHEBI:49883"/>
        <label>2</label>
    </ligand>
</feature>
<dbReference type="GO" id="GO:0022900">
    <property type="term" value="P:electron transport chain"/>
    <property type="evidence" value="ECO:0007669"/>
    <property type="project" value="UniProtKB-UniRule"/>
</dbReference>
<evidence type="ECO:0000259" key="10">
    <source>
        <dbReference type="PROSITE" id="PS51379"/>
    </source>
</evidence>
<keyword evidence="2 8" id="KW-0004">4Fe-4S</keyword>
<dbReference type="GO" id="GO:0009055">
    <property type="term" value="F:electron transfer activity"/>
    <property type="evidence" value="ECO:0007669"/>
    <property type="project" value="InterPro"/>
</dbReference>
<dbReference type="AlphaFoldDB" id="A0A8J2U4U7"/>
<dbReference type="NCBIfam" id="NF003454">
    <property type="entry name" value="PRK05035.1"/>
    <property type="match status" value="1"/>
</dbReference>
<dbReference type="InterPro" id="IPR017900">
    <property type="entry name" value="4Fe4S_Fe_S_CS"/>
</dbReference>
<evidence type="ECO:0000313" key="12">
    <source>
        <dbReference type="Proteomes" id="UP000619743"/>
    </source>
</evidence>
<keyword evidence="8" id="KW-1278">Translocase</keyword>
<feature type="binding site" evidence="8">
    <location>
        <position position="371"/>
    </location>
    <ligand>
        <name>[4Fe-4S] cluster</name>
        <dbReference type="ChEBI" id="CHEBI:49883"/>
        <label>1</label>
    </ligand>
</feature>
<accession>A0A8J2U4U7</accession>
<comment type="similarity">
    <text evidence="8">Belongs to the 4Fe4S bacterial-type ferredoxin family. RnfC subfamily.</text>
</comment>
<organism evidence="11 12">
    <name type="scientific">Neiella marina</name>
    <dbReference type="NCBI Taxonomy" id="508461"/>
    <lineage>
        <taxon>Bacteria</taxon>
        <taxon>Pseudomonadati</taxon>
        <taxon>Pseudomonadota</taxon>
        <taxon>Gammaproteobacteria</taxon>
        <taxon>Alteromonadales</taxon>
        <taxon>Echinimonadaceae</taxon>
        <taxon>Neiella</taxon>
    </lineage>
</organism>
<comment type="function">
    <text evidence="8">Part of a membrane-bound complex that couples electron transfer with translocation of ions across the membrane.</text>
</comment>
<feature type="compositionally biased region" description="Basic and acidic residues" evidence="9">
    <location>
        <begin position="457"/>
        <end position="469"/>
    </location>
</feature>
<keyword evidence="5 8" id="KW-0249">Electron transport</keyword>
<dbReference type="OrthoDB" id="9767754at2"/>
<comment type="cofactor">
    <cofactor evidence="8">
        <name>[4Fe-4S] cluster</name>
        <dbReference type="ChEBI" id="CHEBI:49883"/>
    </cofactor>
    <text evidence="8">Binds 2 [4Fe-4S] clusters per subunit.</text>
</comment>
<evidence type="ECO:0000256" key="7">
    <source>
        <dbReference type="ARBA" id="ARBA00023014"/>
    </source>
</evidence>
<dbReference type="GO" id="GO:0005886">
    <property type="term" value="C:plasma membrane"/>
    <property type="evidence" value="ECO:0007669"/>
    <property type="project" value="UniProtKB-SubCell"/>
</dbReference>
<reference evidence="12" key="1">
    <citation type="journal article" date="2019" name="Int. J. Syst. Evol. Microbiol.">
        <title>The Global Catalogue of Microorganisms (GCM) 10K type strain sequencing project: providing services to taxonomists for standard genome sequencing and annotation.</title>
        <authorList>
            <consortium name="The Broad Institute Genomics Platform"/>
            <consortium name="The Broad Institute Genome Sequencing Center for Infectious Disease"/>
            <person name="Wu L."/>
            <person name="Ma J."/>
        </authorList>
    </citation>
    <scope>NUCLEOTIDE SEQUENCE [LARGE SCALE GENOMIC DNA]</scope>
    <source>
        <strain evidence="12">CGMCC 1.10130</strain>
    </source>
</reference>